<feature type="chain" id="PRO_5018019368" description="YfhO family protein" evidence="2">
    <location>
        <begin position="23"/>
        <end position="851"/>
    </location>
</feature>
<feature type="transmembrane region" description="Helical" evidence="1">
    <location>
        <begin position="342"/>
        <end position="358"/>
    </location>
</feature>
<organism evidence="3 4">
    <name type="scientific">Falsibacillus albus</name>
    <dbReference type="NCBI Taxonomy" id="2478915"/>
    <lineage>
        <taxon>Bacteria</taxon>
        <taxon>Bacillati</taxon>
        <taxon>Bacillota</taxon>
        <taxon>Bacilli</taxon>
        <taxon>Bacillales</taxon>
        <taxon>Bacillaceae</taxon>
        <taxon>Falsibacillus</taxon>
    </lineage>
</organism>
<feature type="transmembrane region" description="Helical" evidence="1">
    <location>
        <begin position="235"/>
        <end position="259"/>
    </location>
</feature>
<keyword evidence="2" id="KW-0732">Signal</keyword>
<feature type="transmembrane region" description="Helical" evidence="1">
    <location>
        <begin position="76"/>
        <end position="95"/>
    </location>
</feature>
<dbReference type="AlphaFoldDB" id="A0A3L7JGZ0"/>
<feature type="transmembrane region" description="Helical" evidence="1">
    <location>
        <begin position="168"/>
        <end position="184"/>
    </location>
</feature>
<dbReference type="Pfam" id="PF09586">
    <property type="entry name" value="YfhO"/>
    <property type="match status" value="1"/>
</dbReference>
<keyword evidence="4" id="KW-1185">Reference proteome</keyword>
<feature type="transmembrane region" description="Helical" evidence="1">
    <location>
        <begin position="391"/>
        <end position="408"/>
    </location>
</feature>
<reference evidence="3 4" key="1">
    <citation type="submission" date="2018-10" db="EMBL/GenBank/DDBJ databases">
        <title>Falsibacillus sp. genome draft.</title>
        <authorList>
            <person name="Shi S."/>
        </authorList>
    </citation>
    <scope>NUCLEOTIDE SEQUENCE [LARGE SCALE GENOMIC DNA]</scope>
    <source>
        <strain evidence="3 4">GY 10110</strain>
    </source>
</reference>
<feature type="transmembrane region" description="Helical" evidence="1">
    <location>
        <begin position="309"/>
        <end position="330"/>
    </location>
</feature>
<proteinExistence type="predicted"/>
<evidence type="ECO:0008006" key="5">
    <source>
        <dbReference type="Google" id="ProtNLM"/>
    </source>
</evidence>
<dbReference type="InterPro" id="IPR018580">
    <property type="entry name" value="Uncharacterised_YfhO"/>
</dbReference>
<evidence type="ECO:0000313" key="4">
    <source>
        <dbReference type="Proteomes" id="UP000276770"/>
    </source>
</evidence>
<feature type="transmembrane region" description="Helical" evidence="1">
    <location>
        <begin position="286"/>
        <end position="302"/>
    </location>
</feature>
<evidence type="ECO:0000256" key="2">
    <source>
        <dbReference type="SAM" id="SignalP"/>
    </source>
</evidence>
<feature type="signal peptide" evidence="2">
    <location>
        <begin position="1"/>
        <end position="22"/>
    </location>
</feature>
<keyword evidence="1" id="KW-0812">Transmembrane</keyword>
<keyword evidence="1" id="KW-1133">Transmembrane helix</keyword>
<evidence type="ECO:0000313" key="3">
    <source>
        <dbReference type="EMBL" id="RLQ89976.1"/>
    </source>
</evidence>
<dbReference type="EMBL" id="RCVZ01000032">
    <property type="protein sequence ID" value="RLQ89976.1"/>
    <property type="molecule type" value="Genomic_DNA"/>
</dbReference>
<feature type="transmembrane region" description="Helical" evidence="1">
    <location>
        <begin position="370"/>
        <end position="385"/>
    </location>
</feature>
<accession>A0A3L7JGZ0</accession>
<comment type="caution">
    <text evidence="3">The sequence shown here is derived from an EMBL/GenBank/DDBJ whole genome shotgun (WGS) entry which is preliminary data.</text>
</comment>
<feature type="transmembrane region" description="Helical" evidence="1">
    <location>
        <begin position="138"/>
        <end position="156"/>
    </location>
</feature>
<feature type="transmembrane region" description="Helical" evidence="1">
    <location>
        <begin position="415"/>
        <end position="437"/>
    </location>
</feature>
<keyword evidence="1" id="KW-0472">Membrane</keyword>
<sequence>MMKNKHVLLIFSSIILSILAHAFFLYQTANGSFMAGPHDGLSQMIPFRKMVYDQFSKGNFFYSFHYGLGGGTYQLAYYYANNIFYFFVFGFVFILDKLSIISTPDALFWANATIYISIIRLSLIFIITTYVFRYMKIRMPYAFVAAFLYGGSIMYFRHVTYWEFFSDAFLWLPLFVLGIEKVFREQKPTALITAVALSMFDNFYFAYIHFIFMGIYIVFRWLIPLDVHEKKQVKLLAGSILLGAGISSVSFIPAVYGFLHNFRPAFKDHIPIFDAGQNAFLGDKTIWLPVVFVLFLFIFSFYKNHTFKLFAWIGSLFILFHFSPIMASVFNGFSAPQFRFEYIINFCASGAIAAGLQERSKLSGASLKKAFIAAFIVYCTALIIHPTGLKVASLIGSLVLLAVYFFLFKKKKSIVLIMGILIVINLIVTNAFQYGLYKYGGVQSSTKAYMTSEHYNSDEQRKLIQRAMKQDNSDTTRMDWIIENRNNTPIVEDFNGISAYSSILNKNILFFYYKDLKIDMKRESVSRYNSLGDRANLYSLLRGKYIMYEKGKARNIPYGFKPYVKSRHYVIYRNENVLPFVRTTSTIYSSAKLKHDPVIDREHAMLKGVVLNVPGNQQTDKLGKSKDLMQQTKIQPVSGTYQHGQLHVDQKTGGLDMTVGKMPPGAKDLYLSFYLKNNSKTAPLFPLSINEFKTSRKSRSSIYRTTFDHITVRIQVNQTIKIRVPKGSYTLNDFHLYSEGYQTLKNQTEMKKQKANVDIEKNHINVNLQNNRGDSYMVLPIPYEKGWTAHVNGKKQNVQKANYAFIGIPIKPGQNHVELTYYPPYFELSLAISGLSLLLAVWWIRRKGKLH</sequence>
<name>A0A3L7JGZ0_9BACI</name>
<feature type="transmembrane region" description="Helical" evidence="1">
    <location>
        <begin position="204"/>
        <end position="223"/>
    </location>
</feature>
<dbReference type="Proteomes" id="UP000276770">
    <property type="component" value="Unassembled WGS sequence"/>
</dbReference>
<dbReference type="PANTHER" id="PTHR38454">
    <property type="entry name" value="INTEGRAL MEMBRANE PROTEIN-RELATED"/>
    <property type="match status" value="1"/>
</dbReference>
<gene>
    <name evidence="3" type="ORF">D9X91_22000</name>
</gene>
<evidence type="ECO:0000256" key="1">
    <source>
        <dbReference type="SAM" id="Phobius"/>
    </source>
</evidence>
<feature type="transmembrane region" description="Helical" evidence="1">
    <location>
        <begin position="107"/>
        <end position="132"/>
    </location>
</feature>
<dbReference type="PANTHER" id="PTHR38454:SF1">
    <property type="entry name" value="INTEGRAL MEMBRANE PROTEIN"/>
    <property type="match status" value="1"/>
</dbReference>
<feature type="transmembrane region" description="Helical" evidence="1">
    <location>
        <begin position="825"/>
        <end position="844"/>
    </location>
</feature>
<protein>
    <recommendedName>
        <fullName evidence="5">YfhO family protein</fullName>
    </recommendedName>
</protein>